<protein>
    <recommendedName>
        <fullName evidence="5">DUF3551 domain-containing protein</fullName>
    </recommendedName>
</protein>
<evidence type="ECO:0000256" key="1">
    <source>
        <dbReference type="SAM" id="MobiDB-lite"/>
    </source>
</evidence>
<name>A0AB73BBD6_9GAMM</name>
<organism evidence="3 4">
    <name type="scientific">Pseudoalteromonas fuliginea</name>
    <dbReference type="NCBI Taxonomy" id="1872678"/>
    <lineage>
        <taxon>Bacteria</taxon>
        <taxon>Pseudomonadati</taxon>
        <taxon>Pseudomonadota</taxon>
        <taxon>Gammaproteobacteria</taxon>
        <taxon>Alteromonadales</taxon>
        <taxon>Pseudoalteromonadaceae</taxon>
        <taxon>Pseudoalteromonas</taxon>
    </lineage>
</organism>
<feature type="signal peptide" evidence="2">
    <location>
        <begin position="1"/>
        <end position="24"/>
    </location>
</feature>
<dbReference type="Proteomes" id="UP000324162">
    <property type="component" value="Unassembled WGS sequence"/>
</dbReference>
<dbReference type="EMBL" id="SEUK01000056">
    <property type="protein sequence ID" value="KAA1156463.1"/>
    <property type="molecule type" value="Genomic_DNA"/>
</dbReference>
<evidence type="ECO:0000313" key="3">
    <source>
        <dbReference type="EMBL" id="KAA1156463.1"/>
    </source>
</evidence>
<feature type="chain" id="PRO_5044492057" description="DUF3551 domain-containing protein" evidence="2">
    <location>
        <begin position="25"/>
        <end position="104"/>
    </location>
</feature>
<evidence type="ECO:0008006" key="5">
    <source>
        <dbReference type="Google" id="ProtNLM"/>
    </source>
</evidence>
<evidence type="ECO:0000256" key="2">
    <source>
        <dbReference type="SAM" id="SignalP"/>
    </source>
</evidence>
<gene>
    <name evidence="3" type="ORF">EU508_20475</name>
</gene>
<dbReference type="AlphaFoldDB" id="A0AB73BBD6"/>
<keyword evidence="2" id="KW-0732">Signal</keyword>
<sequence>MKMLTISKMVIVTFTLGNSFYAFSHAGHGNTAPWHACENKNLNQTCTYTTHNQKATGTCQAMNNVLMCVRTQPLENIIEKATKRTKNEVTPHSSAYKLSKQATH</sequence>
<proteinExistence type="predicted"/>
<dbReference type="RefSeq" id="WP_149615356.1">
    <property type="nucleotide sequence ID" value="NZ_SEUK01000056.1"/>
</dbReference>
<accession>A0AB73BBD6</accession>
<feature type="region of interest" description="Disordered" evidence="1">
    <location>
        <begin position="82"/>
        <end position="104"/>
    </location>
</feature>
<comment type="caution">
    <text evidence="3">The sequence shown here is derived from an EMBL/GenBank/DDBJ whole genome shotgun (WGS) entry which is preliminary data.</text>
</comment>
<evidence type="ECO:0000313" key="4">
    <source>
        <dbReference type="Proteomes" id="UP000324162"/>
    </source>
</evidence>
<reference evidence="3 4" key="1">
    <citation type="submission" date="2019-01" db="EMBL/GenBank/DDBJ databases">
        <title>Genome sequences of marine Pseudoalteromonas species.</title>
        <authorList>
            <person name="Boraston A.B."/>
            <person name="Hehemann J.-H."/>
            <person name="Vickers C.J."/>
            <person name="Salama-Alber O."/>
            <person name="Abe K."/>
            <person name="Hettle A.J."/>
        </authorList>
    </citation>
    <scope>NUCLEOTIDE SEQUENCE [LARGE SCALE GENOMIC DNA]</scope>
    <source>
        <strain evidence="3 4">PS42</strain>
    </source>
</reference>